<dbReference type="SUPFAM" id="SSF48508">
    <property type="entry name" value="Nuclear receptor ligand-binding domain"/>
    <property type="match status" value="1"/>
</dbReference>
<evidence type="ECO:0000313" key="5">
    <source>
        <dbReference type="Proteomes" id="UP000728032"/>
    </source>
</evidence>
<accession>A0A7R9MKW3</accession>
<dbReference type="EMBL" id="CAJPVJ010026448">
    <property type="protein sequence ID" value="CAG2179268.1"/>
    <property type="molecule type" value="Genomic_DNA"/>
</dbReference>
<keyword evidence="5" id="KW-1185">Reference proteome</keyword>
<dbReference type="EMBL" id="OC941273">
    <property type="protein sequence ID" value="CAD7662132.1"/>
    <property type="molecule type" value="Genomic_DNA"/>
</dbReference>
<evidence type="ECO:0000256" key="2">
    <source>
        <dbReference type="ARBA" id="ARBA00023163"/>
    </source>
</evidence>
<reference evidence="4" key="1">
    <citation type="submission" date="2020-11" db="EMBL/GenBank/DDBJ databases">
        <authorList>
            <person name="Tran Van P."/>
        </authorList>
    </citation>
    <scope>NUCLEOTIDE SEQUENCE</scope>
</reference>
<keyword evidence="2" id="KW-0804">Transcription</keyword>
<proteinExistence type="predicted"/>
<sequence>MSKMLTEFKGLCENDRISLIKYGLFELFFIRSIINYDIKQQYWRVPLLNNRTAILRLEIMQYLPKNIYYLSRIFLHKIMLEWEHDSVILDLCLTQHGFTFYIEIA</sequence>
<dbReference type="OrthoDB" id="6352325at2759"/>
<dbReference type="Proteomes" id="UP000728032">
    <property type="component" value="Unassembled WGS sequence"/>
</dbReference>
<evidence type="ECO:0000256" key="3">
    <source>
        <dbReference type="ARBA" id="ARBA00023170"/>
    </source>
</evidence>
<dbReference type="Gene3D" id="1.10.565.10">
    <property type="entry name" value="Retinoid X Receptor"/>
    <property type="match status" value="1"/>
</dbReference>
<evidence type="ECO:0000256" key="1">
    <source>
        <dbReference type="ARBA" id="ARBA00023015"/>
    </source>
</evidence>
<keyword evidence="3" id="KW-0675">Receptor</keyword>
<keyword evidence="1" id="KW-0805">Transcription regulation</keyword>
<name>A0A7R9MKW3_9ACAR</name>
<dbReference type="AlphaFoldDB" id="A0A7R9MKW3"/>
<protein>
    <submittedName>
        <fullName evidence="4">Uncharacterized protein</fullName>
    </submittedName>
</protein>
<organism evidence="4">
    <name type="scientific">Oppiella nova</name>
    <dbReference type="NCBI Taxonomy" id="334625"/>
    <lineage>
        <taxon>Eukaryota</taxon>
        <taxon>Metazoa</taxon>
        <taxon>Ecdysozoa</taxon>
        <taxon>Arthropoda</taxon>
        <taxon>Chelicerata</taxon>
        <taxon>Arachnida</taxon>
        <taxon>Acari</taxon>
        <taxon>Acariformes</taxon>
        <taxon>Sarcoptiformes</taxon>
        <taxon>Oribatida</taxon>
        <taxon>Brachypylina</taxon>
        <taxon>Oppioidea</taxon>
        <taxon>Oppiidae</taxon>
        <taxon>Oppiella</taxon>
    </lineage>
</organism>
<dbReference type="InterPro" id="IPR035500">
    <property type="entry name" value="NHR-like_dom_sf"/>
</dbReference>
<evidence type="ECO:0000313" key="4">
    <source>
        <dbReference type="EMBL" id="CAD7662132.1"/>
    </source>
</evidence>
<gene>
    <name evidence="4" type="ORF">ONB1V03_LOCUS18692</name>
</gene>